<evidence type="ECO:0000256" key="3">
    <source>
        <dbReference type="ARBA" id="ARBA00012438"/>
    </source>
</evidence>
<evidence type="ECO:0000259" key="11">
    <source>
        <dbReference type="PROSITE" id="PS50109"/>
    </source>
</evidence>
<evidence type="ECO:0000256" key="1">
    <source>
        <dbReference type="ARBA" id="ARBA00000085"/>
    </source>
</evidence>
<dbReference type="SUPFAM" id="SSF158472">
    <property type="entry name" value="HAMP domain-like"/>
    <property type="match status" value="1"/>
</dbReference>
<dbReference type="CDD" id="cd00082">
    <property type="entry name" value="HisKA"/>
    <property type="match status" value="1"/>
</dbReference>
<accession>A0A2Z4RWK8</accession>
<dbReference type="Proteomes" id="UP000250299">
    <property type="component" value="Chromosome"/>
</dbReference>
<dbReference type="Pfam" id="PF00672">
    <property type="entry name" value="HAMP"/>
    <property type="match status" value="1"/>
</dbReference>
<name>A0A2Z4RWK8_PSEPU</name>
<dbReference type="SMART" id="SM00304">
    <property type="entry name" value="HAMP"/>
    <property type="match status" value="1"/>
</dbReference>
<dbReference type="PROSITE" id="PS50885">
    <property type="entry name" value="HAMP"/>
    <property type="match status" value="1"/>
</dbReference>
<dbReference type="PROSITE" id="PS50109">
    <property type="entry name" value="HIS_KIN"/>
    <property type="match status" value="1"/>
</dbReference>
<evidence type="ECO:0000256" key="6">
    <source>
        <dbReference type="ARBA" id="ARBA00022692"/>
    </source>
</evidence>
<dbReference type="SMART" id="SM00387">
    <property type="entry name" value="HATPase_c"/>
    <property type="match status" value="1"/>
</dbReference>
<keyword evidence="10" id="KW-0472">Membrane</keyword>
<organism evidence="13 14">
    <name type="scientific">Pseudomonas putida</name>
    <name type="common">Arthrobacter siderocapsulatus</name>
    <dbReference type="NCBI Taxonomy" id="303"/>
    <lineage>
        <taxon>Bacteria</taxon>
        <taxon>Pseudomonadati</taxon>
        <taxon>Pseudomonadota</taxon>
        <taxon>Gammaproteobacteria</taxon>
        <taxon>Pseudomonadales</taxon>
        <taxon>Pseudomonadaceae</taxon>
        <taxon>Pseudomonas</taxon>
    </lineage>
</organism>
<dbReference type="PANTHER" id="PTHR45436:SF8">
    <property type="entry name" value="HISTIDINE KINASE"/>
    <property type="match status" value="1"/>
</dbReference>
<dbReference type="SMART" id="SM00388">
    <property type="entry name" value="HisKA"/>
    <property type="match status" value="1"/>
</dbReference>
<feature type="domain" description="HAMP" evidence="12">
    <location>
        <begin position="179"/>
        <end position="232"/>
    </location>
</feature>
<evidence type="ECO:0000256" key="7">
    <source>
        <dbReference type="ARBA" id="ARBA00022777"/>
    </source>
</evidence>
<evidence type="ECO:0000313" key="14">
    <source>
        <dbReference type="Proteomes" id="UP000250299"/>
    </source>
</evidence>
<keyword evidence="9" id="KW-0902">Two-component regulatory system</keyword>
<evidence type="ECO:0000256" key="9">
    <source>
        <dbReference type="ARBA" id="ARBA00023012"/>
    </source>
</evidence>
<dbReference type="SUPFAM" id="SSF55874">
    <property type="entry name" value="ATPase domain of HSP90 chaperone/DNA topoisomerase II/histidine kinase"/>
    <property type="match status" value="1"/>
</dbReference>
<comment type="catalytic activity">
    <reaction evidence="1">
        <text>ATP + protein L-histidine = ADP + protein N-phospho-L-histidine.</text>
        <dbReference type="EC" id="2.7.13.3"/>
    </reaction>
</comment>
<dbReference type="InterPro" id="IPR036890">
    <property type="entry name" value="HATPase_C_sf"/>
</dbReference>
<keyword evidence="8 10" id="KW-1133">Transmembrane helix</keyword>
<dbReference type="InterPro" id="IPR005467">
    <property type="entry name" value="His_kinase_dom"/>
</dbReference>
<dbReference type="SUPFAM" id="SSF47384">
    <property type="entry name" value="Homodimeric domain of signal transducing histidine kinase"/>
    <property type="match status" value="1"/>
</dbReference>
<proteinExistence type="predicted"/>
<sequence length="464" mass="50874">MSSVRLSEIPRTISFRTGLLFLGLFGCSFLALFGYVYWQTAFYLKTEADTALYRQVENRSAQDPELQLREIRNHAEQDVEARLPHSLFDAQGRFMAGAIQQLPPFSAYDKPQEFDWRKPNGRQRPIRFIVHRLDDGKTLLVAQDIHDIREFDELLIKALVSGGVLLLVVGLFGAVALGYSAHRRLDKVSRSIKGIIEGDLTGRLPIQGTNDDIDRLASVVNGMLDELERLMSEVKGVCDDIAHDLRTPLTRLIAGLERTQRRGLDEAQYAASIDAALNEAKALLLTFKALLRISEIENSARRSHFASLDLNLISADAAELYEPLAEERGISLTLNESPSPAIIAGDAQLLFDAICNLLDNAIKFCPDHSRVNLSVIADHGTVGIRVTDNGPGIAQGEREAVLRRLYRAESSRHTPGNGLGLSMVSAVARLHDLKLTVGDAAPGCRIDLLGKAASTGTSVPHGLG</sequence>
<dbReference type="OrthoDB" id="9804645at2"/>
<dbReference type="GO" id="GO:0005886">
    <property type="term" value="C:plasma membrane"/>
    <property type="evidence" value="ECO:0007669"/>
    <property type="project" value="TreeGrafter"/>
</dbReference>
<evidence type="ECO:0000256" key="8">
    <source>
        <dbReference type="ARBA" id="ARBA00022989"/>
    </source>
</evidence>
<dbReference type="RefSeq" id="WP_110967703.1">
    <property type="nucleotide sequence ID" value="NZ_CP029693.1"/>
</dbReference>
<keyword evidence="6 10" id="KW-0812">Transmembrane</keyword>
<comment type="subcellular location">
    <subcellularLocation>
        <location evidence="2">Membrane</location>
    </subcellularLocation>
</comment>
<evidence type="ECO:0000256" key="2">
    <source>
        <dbReference type="ARBA" id="ARBA00004370"/>
    </source>
</evidence>
<dbReference type="InterPro" id="IPR050428">
    <property type="entry name" value="TCS_sensor_his_kinase"/>
</dbReference>
<dbReference type="PROSITE" id="PS51257">
    <property type="entry name" value="PROKAR_LIPOPROTEIN"/>
    <property type="match status" value="1"/>
</dbReference>
<dbReference type="InterPro" id="IPR003594">
    <property type="entry name" value="HATPase_dom"/>
</dbReference>
<dbReference type="Gene3D" id="1.10.287.130">
    <property type="match status" value="1"/>
</dbReference>
<feature type="domain" description="Histidine kinase" evidence="11">
    <location>
        <begin position="240"/>
        <end position="439"/>
    </location>
</feature>
<dbReference type="CDD" id="cd06225">
    <property type="entry name" value="HAMP"/>
    <property type="match status" value="1"/>
</dbReference>
<dbReference type="InterPro" id="IPR036097">
    <property type="entry name" value="HisK_dim/P_sf"/>
</dbReference>
<keyword evidence="4" id="KW-0597">Phosphoprotein</keyword>
<dbReference type="Gene3D" id="6.10.340.10">
    <property type="match status" value="1"/>
</dbReference>
<keyword evidence="5" id="KW-0808">Transferase</keyword>
<dbReference type="GO" id="GO:0000155">
    <property type="term" value="F:phosphorelay sensor kinase activity"/>
    <property type="evidence" value="ECO:0007669"/>
    <property type="project" value="InterPro"/>
</dbReference>
<protein>
    <recommendedName>
        <fullName evidence="3">histidine kinase</fullName>
        <ecNumber evidence="3">2.7.13.3</ecNumber>
    </recommendedName>
</protein>
<reference evidence="13 14" key="1">
    <citation type="submission" date="2018-05" db="EMBL/GenBank/DDBJ databases">
        <title>Whole genome sequence of Pseudomonas putida JBC17.</title>
        <authorList>
            <person name="Lee Y.H."/>
            <person name="David K."/>
        </authorList>
    </citation>
    <scope>NUCLEOTIDE SEQUENCE [LARGE SCALE GENOMIC DNA]</scope>
    <source>
        <strain evidence="13 14">JBC17</strain>
    </source>
</reference>
<evidence type="ECO:0000256" key="4">
    <source>
        <dbReference type="ARBA" id="ARBA00022553"/>
    </source>
</evidence>
<gene>
    <name evidence="13" type="ORF">DKY63_31450</name>
</gene>
<keyword evidence="7" id="KW-0418">Kinase</keyword>
<feature type="transmembrane region" description="Helical" evidence="10">
    <location>
        <begin position="20"/>
        <end position="38"/>
    </location>
</feature>
<dbReference type="AlphaFoldDB" id="A0A2Z4RWK8"/>
<evidence type="ECO:0000256" key="5">
    <source>
        <dbReference type="ARBA" id="ARBA00022679"/>
    </source>
</evidence>
<feature type="transmembrane region" description="Helical" evidence="10">
    <location>
        <begin position="158"/>
        <end position="181"/>
    </location>
</feature>
<evidence type="ECO:0000313" key="13">
    <source>
        <dbReference type="EMBL" id="AWY44184.1"/>
    </source>
</evidence>
<dbReference type="EC" id="2.7.13.3" evidence="3"/>
<dbReference type="PANTHER" id="PTHR45436">
    <property type="entry name" value="SENSOR HISTIDINE KINASE YKOH"/>
    <property type="match status" value="1"/>
</dbReference>
<dbReference type="Pfam" id="PF02518">
    <property type="entry name" value="HATPase_c"/>
    <property type="match status" value="1"/>
</dbReference>
<dbReference type="Gene3D" id="3.30.565.10">
    <property type="entry name" value="Histidine kinase-like ATPase, C-terminal domain"/>
    <property type="match status" value="1"/>
</dbReference>
<dbReference type="EMBL" id="CP029693">
    <property type="protein sequence ID" value="AWY44184.1"/>
    <property type="molecule type" value="Genomic_DNA"/>
</dbReference>
<evidence type="ECO:0000259" key="12">
    <source>
        <dbReference type="PROSITE" id="PS50885"/>
    </source>
</evidence>
<evidence type="ECO:0000256" key="10">
    <source>
        <dbReference type="SAM" id="Phobius"/>
    </source>
</evidence>
<dbReference type="InterPro" id="IPR003661">
    <property type="entry name" value="HisK_dim/P_dom"/>
</dbReference>
<dbReference type="Pfam" id="PF00512">
    <property type="entry name" value="HisKA"/>
    <property type="match status" value="1"/>
</dbReference>
<dbReference type="InterPro" id="IPR003660">
    <property type="entry name" value="HAMP_dom"/>
</dbReference>